<evidence type="ECO:0000313" key="3">
    <source>
        <dbReference type="Proteomes" id="UP000291084"/>
    </source>
</evidence>
<sequence>MEESLAMKCLSGYIAFYSINYSTATTAVADIHVTISVPNNQLLAIDSSNATASSWIRKNVAAFCPATRISAVSVGDEVLTTLPSVAPLLLPAQRALDDCLDLFDETVEELKTTVADLSQSTIGSKRYHDSQTLLSGAMTNLYTCLDGFAYSKGHVREKIEEGLLEISHLVSNSLAMLKKVPEKKKQSKNEIFPEYGKMKDGFPSWVTPKDRKLLQAPVNETTTSLWRLDSTRAAWRERSAGRRSGAAEELVVGDADGDMDVSHLTPLVCI</sequence>
<protein>
    <recommendedName>
        <fullName evidence="1">Pectinesterase inhibitor domain-containing protein</fullName>
    </recommendedName>
</protein>
<organism evidence="2 3">
    <name type="scientific">Vigna angularis var. angularis</name>
    <dbReference type="NCBI Taxonomy" id="157739"/>
    <lineage>
        <taxon>Eukaryota</taxon>
        <taxon>Viridiplantae</taxon>
        <taxon>Streptophyta</taxon>
        <taxon>Embryophyta</taxon>
        <taxon>Tracheophyta</taxon>
        <taxon>Spermatophyta</taxon>
        <taxon>Magnoliopsida</taxon>
        <taxon>eudicotyledons</taxon>
        <taxon>Gunneridae</taxon>
        <taxon>Pentapetalae</taxon>
        <taxon>rosids</taxon>
        <taxon>fabids</taxon>
        <taxon>Fabales</taxon>
        <taxon>Fabaceae</taxon>
        <taxon>Papilionoideae</taxon>
        <taxon>50 kb inversion clade</taxon>
        <taxon>NPAAA clade</taxon>
        <taxon>indigoferoid/millettioid clade</taxon>
        <taxon>Phaseoleae</taxon>
        <taxon>Vigna</taxon>
    </lineage>
</organism>
<dbReference type="Pfam" id="PF04043">
    <property type="entry name" value="PMEI"/>
    <property type="match status" value="1"/>
</dbReference>
<dbReference type="CDD" id="cd15798">
    <property type="entry name" value="PMEI-like_3"/>
    <property type="match status" value="1"/>
</dbReference>
<dbReference type="SUPFAM" id="SSF51445">
    <property type="entry name" value="(Trans)glycosidases"/>
    <property type="match status" value="1"/>
</dbReference>
<accession>A0A0S3T2X9</accession>
<feature type="domain" description="Pectinesterase inhibitor" evidence="1">
    <location>
        <begin position="51"/>
        <end position="176"/>
    </location>
</feature>
<keyword evidence="3" id="KW-1185">Reference proteome</keyword>
<dbReference type="SMART" id="SM00856">
    <property type="entry name" value="PMEI"/>
    <property type="match status" value="1"/>
</dbReference>
<proteinExistence type="predicted"/>
<dbReference type="SUPFAM" id="SSF101148">
    <property type="entry name" value="Plant invertase/pectin methylesterase inhibitor"/>
    <property type="match status" value="1"/>
</dbReference>
<dbReference type="GO" id="GO:0005975">
    <property type="term" value="P:carbohydrate metabolic process"/>
    <property type="evidence" value="ECO:0007669"/>
    <property type="project" value="InterPro"/>
</dbReference>
<name>A0A0S3T2X9_PHAAN</name>
<gene>
    <name evidence="2" type="primary">Vigan.10G104900</name>
    <name evidence="2" type="ORF">VIGAN_10104900</name>
</gene>
<dbReference type="PANTHER" id="PTHR31707">
    <property type="entry name" value="PECTINESTERASE"/>
    <property type="match status" value="1"/>
</dbReference>
<dbReference type="InterPro" id="IPR035513">
    <property type="entry name" value="Invertase/methylesterase_inhib"/>
</dbReference>
<reference evidence="2 3" key="1">
    <citation type="journal article" date="2015" name="Sci. Rep.">
        <title>The power of single molecule real-time sequencing technology in the de novo assembly of a eukaryotic genome.</title>
        <authorList>
            <person name="Sakai H."/>
            <person name="Naito K."/>
            <person name="Ogiso-Tanaka E."/>
            <person name="Takahashi Y."/>
            <person name="Iseki K."/>
            <person name="Muto C."/>
            <person name="Satou K."/>
            <person name="Teruya K."/>
            <person name="Shiroma A."/>
            <person name="Shimoji M."/>
            <person name="Hirano T."/>
            <person name="Itoh T."/>
            <person name="Kaga A."/>
            <person name="Tomooka N."/>
        </authorList>
    </citation>
    <scope>NUCLEOTIDE SEQUENCE [LARGE SCALE GENOMIC DNA]</scope>
    <source>
        <strain evidence="3">cv. Shumari</strain>
    </source>
</reference>
<dbReference type="Gene3D" id="1.20.140.40">
    <property type="entry name" value="Invertase/pectin methylesterase inhibitor family protein"/>
    <property type="match status" value="1"/>
</dbReference>
<dbReference type="GO" id="GO:0004857">
    <property type="term" value="F:enzyme inhibitor activity"/>
    <property type="evidence" value="ECO:0007669"/>
    <property type="project" value="InterPro"/>
</dbReference>
<dbReference type="GO" id="GO:0042973">
    <property type="term" value="F:glucan endo-1,3-beta-D-glucosidase activity"/>
    <property type="evidence" value="ECO:0007669"/>
    <property type="project" value="UniProtKB-EC"/>
</dbReference>
<evidence type="ECO:0000313" key="2">
    <source>
        <dbReference type="EMBL" id="BAT99590.1"/>
    </source>
</evidence>
<dbReference type="AlphaFoldDB" id="A0A0S3T2X9"/>
<dbReference type="InterPro" id="IPR017853">
    <property type="entry name" value="GH"/>
</dbReference>
<evidence type="ECO:0000259" key="1">
    <source>
        <dbReference type="SMART" id="SM00856"/>
    </source>
</evidence>
<dbReference type="Proteomes" id="UP000291084">
    <property type="component" value="Chromosome 10"/>
</dbReference>
<dbReference type="InterPro" id="IPR006501">
    <property type="entry name" value="Pectinesterase_inhib_dom"/>
</dbReference>
<dbReference type="EMBL" id="AP015043">
    <property type="protein sequence ID" value="BAT99590.1"/>
    <property type="molecule type" value="Genomic_DNA"/>
</dbReference>
<dbReference type="NCBIfam" id="TIGR01614">
    <property type="entry name" value="PME_inhib"/>
    <property type="match status" value="1"/>
</dbReference>